<dbReference type="InterPro" id="IPR013087">
    <property type="entry name" value="Znf_C2H2_type"/>
</dbReference>
<dbReference type="Gene3D" id="3.30.160.60">
    <property type="entry name" value="Classic Zinc Finger"/>
    <property type="match status" value="5"/>
</dbReference>
<evidence type="ECO:0000256" key="11">
    <source>
        <dbReference type="PROSITE-ProRule" id="PRU00042"/>
    </source>
</evidence>
<feature type="region of interest" description="Disordered" evidence="12">
    <location>
        <begin position="423"/>
        <end position="456"/>
    </location>
</feature>
<dbReference type="FunFam" id="3.30.160.60:FF:000577">
    <property type="entry name" value="zinc finger protein 692 isoform X2"/>
    <property type="match status" value="1"/>
</dbReference>
<dbReference type="Pfam" id="PF00096">
    <property type="entry name" value="zf-C2H2"/>
    <property type="match status" value="4"/>
</dbReference>
<dbReference type="FunFam" id="3.30.160.60:FF:000598">
    <property type="entry name" value="zinc finger protein 692 isoform X2"/>
    <property type="match status" value="1"/>
</dbReference>
<name>A0A5F9C1P5_RABIT</name>
<evidence type="ECO:0000256" key="9">
    <source>
        <dbReference type="ARBA" id="ARBA00068332"/>
    </source>
</evidence>
<evidence type="ECO:0000256" key="2">
    <source>
        <dbReference type="ARBA" id="ARBA00006991"/>
    </source>
</evidence>
<evidence type="ECO:0000256" key="3">
    <source>
        <dbReference type="ARBA" id="ARBA00022553"/>
    </source>
</evidence>
<feature type="region of interest" description="Disordered" evidence="12">
    <location>
        <begin position="278"/>
        <end position="407"/>
    </location>
</feature>
<dbReference type="PROSITE" id="PS50157">
    <property type="entry name" value="ZINC_FINGER_C2H2_2"/>
    <property type="match status" value="5"/>
</dbReference>
<evidence type="ECO:0000313" key="15">
    <source>
        <dbReference type="Proteomes" id="UP000001811"/>
    </source>
</evidence>
<feature type="domain" description="C2H2-type" evidence="13">
    <location>
        <begin position="501"/>
        <end position="530"/>
    </location>
</feature>
<evidence type="ECO:0000256" key="6">
    <source>
        <dbReference type="ARBA" id="ARBA00022771"/>
    </source>
</evidence>
<dbReference type="PROSITE" id="PS00028">
    <property type="entry name" value="ZINC_FINGER_C2H2_1"/>
    <property type="match status" value="5"/>
</dbReference>
<dbReference type="GO" id="GO:0005730">
    <property type="term" value="C:nucleolus"/>
    <property type="evidence" value="ECO:0007669"/>
    <property type="project" value="Ensembl"/>
</dbReference>
<dbReference type="InterPro" id="IPR036236">
    <property type="entry name" value="Znf_C2H2_sf"/>
</dbReference>
<feature type="compositionally biased region" description="Low complexity" evidence="12">
    <location>
        <begin position="396"/>
        <end position="407"/>
    </location>
</feature>
<dbReference type="InterPro" id="IPR050888">
    <property type="entry name" value="ZnF_C2H2-type_TF"/>
</dbReference>
<dbReference type="FunFam" id="3.30.160.60:FF:000183">
    <property type="entry name" value="E3 ubiquitin-protein ligase ZFP91"/>
    <property type="match status" value="1"/>
</dbReference>
<feature type="compositionally biased region" description="Low complexity" evidence="12">
    <location>
        <begin position="433"/>
        <end position="448"/>
    </location>
</feature>
<dbReference type="GO" id="GO:0005654">
    <property type="term" value="C:nucleoplasm"/>
    <property type="evidence" value="ECO:0007669"/>
    <property type="project" value="Ensembl"/>
</dbReference>
<evidence type="ECO:0000256" key="4">
    <source>
        <dbReference type="ARBA" id="ARBA00022723"/>
    </source>
</evidence>
<dbReference type="GO" id="GO:0006111">
    <property type="term" value="P:regulation of gluconeogenesis"/>
    <property type="evidence" value="ECO:0007669"/>
    <property type="project" value="Ensembl"/>
</dbReference>
<feature type="region of interest" description="Disordered" evidence="12">
    <location>
        <begin position="606"/>
        <end position="657"/>
    </location>
</feature>
<evidence type="ECO:0000313" key="14">
    <source>
        <dbReference type="Ensembl" id="ENSOCUP00000027593.1"/>
    </source>
</evidence>
<keyword evidence="3" id="KW-0597">Phosphoprotein</keyword>
<keyword evidence="15" id="KW-1185">Reference proteome</keyword>
<keyword evidence="5" id="KW-0677">Repeat</keyword>
<dbReference type="GeneTree" id="ENSGT00940000161175"/>
<dbReference type="Ensembl" id="ENSOCUT00000064329.1">
    <property type="protein sequence ID" value="ENSOCUP00000027593.1"/>
    <property type="gene ID" value="ENSOCUG00000021004.3"/>
</dbReference>
<sequence>RRNGAARARWAPALRGSPGLRARPRGAGAVGRGRVGRAGKALAGWGSAGQVCPRARRASRGRPGVASAQAHAPGPDREEHPPGANQATTTAPPEPVKAPCFSRAQRLCPPPQLALPRESFTLWCVTPVGSAGRCPDRDLAPGWPSPDVRTTSGLPAAGPPPRRSWRPWRPPRGQTPPAGGGSSGGSWTRAAASAASGWAATWSGGACSRSGWASRCTRSSPSSCWTGPEPVPPKGLQYLVLLSHAHSRECSLVPGLRGPGGADGGLVWECSAGHTFSWGPSSGPSPPEEPKPVPLARTARSSCCPAASGRRQPADWEPEHEEHTQEAGLPRQGEQEGEEEEDGEEEEEMLSDASPWTYSSTDDSDPDAPRPRPSPATLTLGEEEAPSAPAAPPAPATLSSPASPLGSGAAVLSELRVQLEHDGAPRAAQQSEPLASPGSQAPSAQSPAWDEDTAQIGPKRIRKAARRELMPCDFPGCGKIFSNRQYLNHHKKYQHIQQKSFSCPEPACGKSFNFKKHLKEHVKLHSDTRDYICEFCARSFRTSSNLVIHRRIHTGEKPLQCEICGFTCRQKASLNWHRRKHAETAAALRFPCEFCGKRFEKPDSVAAHRSKSHPALLLAPPESSGPEEPCPSHSAPEPLGATRGPRPPQAPTLLPQQ</sequence>
<gene>
    <name evidence="14" type="primary">ZNF692</name>
</gene>
<dbReference type="GO" id="GO:0000978">
    <property type="term" value="F:RNA polymerase II cis-regulatory region sequence-specific DNA binding"/>
    <property type="evidence" value="ECO:0007669"/>
    <property type="project" value="Ensembl"/>
</dbReference>
<feature type="domain" description="C2H2-type" evidence="13">
    <location>
        <begin position="559"/>
        <end position="586"/>
    </location>
</feature>
<feature type="compositionally biased region" description="Low complexity" evidence="12">
    <location>
        <begin position="15"/>
        <end position="27"/>
    </location>
</feature>
<keyword evidence="6 11" id="KW-0863">Zinc-finger</keyword>
<feature type="compositionally biased region" description="Pro residues" evidence="12">
    <location>
        <begin position="157"/>
        <end position="174"/>
    </location>
</feature>
<dbReference type="FunFam" id="3.30.160.60:FF:000511">
    <property type="entry name" value="zinc finger protein 692 isoform X2"/>
    <property type="match status" value="1"/>
</dbReference>
<dbReference type="FunCoup" id="A0A5F9C1P5">
    <property type="interactions" value="509"/>
</dbReference>
<evidence type="ECO:0000256" key="10">
    <source>
        <dbReference type="ARBA" id="ARBA00080650"/>
    </source>
</evidence>
<keyword evidence="7" id="KW-0862">Zinc</keyword>
<dbReference type="InParanoid" id="A0A5F9C1P5"/>
<feature type="compositionally biased region" description="Low complexity" evidence="12">
    <location>
        <begin position="613"/>
        <end position="634"/>
    </location>
</feature>
<feature type="domain" description="C2H2-type" evidence="13">
    <location>
        <begin position="590"/>
        <end position="613"/>
    </location>
</feature>
<evidence type="ECO:0000256" key="5">
    <source>
        <dbReference type="ARBA" id="ARBA00022737"/>
    </source>
</evidence>
<dbReference type="SUPFAM" id="SSF57667">
    <property type="entry name" value="beta-beta-alpha zinc fingers"/>
    <property type="match status" value="3"/>
</dbReference>
<feature type="region of interest" description="Disordered" evidence="12">
    <location>
        <begin position="45"/>
        <end position="98"/>
    </location>
</feature>
<accession>A0A5F9C1P5</accession>
<dbReference type="STRING" id="9986.ENSOCUP00000027593"/>
<evidence type="ECO:0000256" key="1">
    <source>
        <dbReference type="ARBA" id="ARBA00004123"/>
    </source>
</evidence>
<keyword evidence="8" id="KW-0539">Nucleus</keyword>
<proteinExistence type="inferred from homology"/>
<dbReference type="Proteomes" id="UP000001811">
    <property type="component" value="Unplaced"/>
</dbReference>
<keyword evidence="4" id="KW-0479">Metal-binding</keyword>
<dbReference type="PANTHER" id="PTHR24406">
    <property type="entry name" value="TRANSCRIPTIONAL REPRESSOR CTCFL-RELATED"/>
    <property type="match status" value="1"/>
</dbReference>
<dbReference type="GO" id="GO:0001227">
    <property type="term" value="F:DNA-binding transcription repressor activity, RNA polymerase II-specific"/>
    <property type="evidence" value="ECO:0007669"/>
    <property type="project" value="Ensembl"/>
</dbReference>
<feature type="compositionally biased region" description="Acidic residues" evidence="12">
    <location>
        <begin position="335"/>
        <end position="350"/>
    </location>
</feature>
<feature type="region of interest" description="Disordered" evidence="12">
    <location>
        <begin position="134"/>
        <end position="190"/>
    </location>
</feature>
<dbReference type="Bgee" id="ENSOCUG00000021004">
    <property type="expression patterns" value="Expressed in uterus and 18 other cell types or tissues"/>
</dbReference>
<comment type="similarity">
    <text evidence="2">Belongs to the krueppel C2H2-type zinc-finger protein family.</text>
</comment>
<feature type="region of interest" description="Disordered" evidence="12">
    <location>
        <begin position="1"/>
        <end position="33"/>
    </location>
</feature>
<protein>
    <recommendedName>
        <fullName evidence="9">Zinc finger protein 692</fullName>
    </recommendedName>
    <alternativeName>
        <fullName evidence="10">AICAR responsive element binding protein</fullName>
    </alternativeName>
</protein>
<dbReference type="GO" id="GO:0008270">
    <property type="term" value="F:zinc ion binding"/>
    <property type="evidence" value="ECO:0007669"/>
    <property type="project" value="UniProtKB-KW"/>
</dbReference>
<evidence type="ECO:0000256" key="8">
    <source>
        <dbReference type="ARBA" id="ARBA00023242"/>
    </source>
</evidence>
<dbReference type="SMR" id="A0A5F9C1P5"/>
<evidence type="ECO:0000259" key="13">
    <source>
        <dbReference type="PROSITE" id="PS50157"/>
    </source>
</evidence>
<reference evidence="14" key="3">
    <citation type="submission" date="2025-09" db="UniProtKB">
        <authorList>
            <consortium name="Ensembl"/>
        </authorList>
    </citation>
    <scope>IDENTIFICATION</scope>
    <source>
        <strain evidence="14">Thorbecke</strain>
    </source>
</reference>
<feature type="domain" description="C2H2-type" evidence="13">
    <location>
        <begin position="470"/>
        <end position="500"/>
    </location>
</feature>
<evidence type="ECO:0000256" key="7">
    <source>
        <dbReference type="ARBA" id="ARBA00022833"/>
    </source>
</evidence>
<evidence type="ECO:0000256" key="12">
    <source>
        <dbReference type="SAM" id="MobiDB-lite"/>
    </source>
</evidence>
<organism evidence="14 15">
    <name type="scientific">Oryctolagus cuniculus</name>
    <name type="common">Rabbit</name>
    <dbReference type="NCBI Taxonomy" id="9986"/>
    <lineage>
        <taxon>Eukaryota</taxon>
        <taxon>Metazoa</taxon>
        <taxon>Chordata</taxon>
        <taxon>Craniata</taxon>
        <taxon>Vertebrata</taxon>
        <taxon>Euteleostomi</taxon>
        <taxon>Mammalia</taxon>
        <taxon>Eutheria</taxon>
        <taxon>Euarchontoglires</taxon>
        <taxon>Glires</taxon>
        <taxon>Lagomorpha</taxon>
        <taxon>Leporidae</taxon>
        <taxon>Oryctolagus</taxon>
    </lineage>
</organism>
<comment type="subcellular location">
    <subcellularLocation>
        <location evidence="1">Nucleus</location>
    </subcellularLocation>
</comment>
<dbReference type="SMART" id="SM00355">
    <property type="entry name" value="ZnF_C2H2"/>
    <property type="match status" value="5"/>
</dbReference>
<reference evidence="14 15" key="1">
    <citation type="journal article" date="2011" name="Nature">
        <title>A high-resolution map of human evolutionary constraint using 29 mammals.</title>
        <authorList>
            <person name="Lindblad-Toh K."/>
            <person name="Garber M."/>
            <person name="Zuk O."/>
            <person name="Lin M.F."/>
            <person name="Parker B.J."/>
            <person name="Washietl S."/>
            <person name="Kheradpour P."/>
            <person name="Ernst J."/>
            <person name="Jordan G."/>
            <person name="Mauceli E."/>
            <person name="Ward L.D."/>
            <person name="Lowe C.B."/>
            <person name="Holloway A.K."/>
            <person name="Clamp M."/>
            <person name="Gnerre S."/>
            <person name="Alfoldi J."/>
            <person name="Beal K."/>
            <person name="Chang J."/>
            <person name="Clawson H."/>
            <person name="Cuff J."/>
            <person name="Di Palma F."/>
            <person name="Fitzgerald S."/>
            <person name="Flicek P."/>
            <person name="Guttman M."/>
            <person name="Hubisz M.J."/>
            <person name="Jaffe D.B."/>
            <person name="Jungreis I."/>
            <person name="Kent W.J."/>
            <person name="Kostka D."/>
            <person name="Lara M."/>
            <person name="Martins A.L."/>
            <person name="Massingham T."/>
            <person name="Moltke I."/>
            <person name="Raney B.J."/>
            <person name="Rasmussen M.D."/>
            <person name="Robinson J."/>
            <person name="Stark A."/>
            <person name="Vilella A.J."/>
            <person name="Wen J."/>
            <person name="Xie X."/>
            <person name="Zody M.C."/>
            <person name="Baldwin J."/>
            <person name="Bloom T."/>
            <person name="Chin C.W."/>
            <person name="Heiman D."/>
            <person name="Nicol R."/>
            <person name="Nusbaum C."/>
            <person name="Young S."/>
            <person name="Wilkinson J."/>
            <person name="Worley K.C."/>
            <person name="Kovar C.L."/>
            <person name="Muzny D.M."/>
            <person name="Gibbs R.A."/>
            <person name="Cree A."/>
            <person name="Dihn H.H."/>
            <person name="Fowler G."/>
            <person name="Jhangiani S."/>
            <person name="Joshi V."/>
            <person name="Lee S."/>
            <person name="Lewis L.R."/>
            <person name="Nazareth L.V."/>
            <person name="Okwuonu G."/>
            <person name="Santibanez J."/>
            <person name="Warren W.C."/>
            <person name="Mardis E.R."/>
            <person name="Weinstock G.M."/>
            <person name="Wilson R.K."/>
            <person name="Delehaunty K."/>
            <person name="Dooling D."/>
            <person name="Fronik C."/>
            <person name="Fulton L."/>
            <person name="Fulton B."/>
            <person name="Graves T."/>
            <person name="Minx P."/>
            <person name="Sodergren E."/>
            <person name="Birney E."/>
            <person name="Margulies E.H."/>
            <person name="Herrero J."/>
            <person name="Green E.D."/>
            <person name="Haussler D."/>
            <person name="Siepel A."/>
            <person name="Goldman N."/>
            <person name="Pollard K.S."/>
            <person name="Pedersen J.S."/>
            <person name="Lander E.S."/>
            <person name="Kellis M."/>
        </authorList>
    </citation>
    <scope>NUCLEOTIDE SEQUENCE [LARGE SCALE GENOMIC DNA]</scope>
    <source>
        <strain evidence="15">Thorbecke</strain>
    </source>
</reference>
<reference evidence="14" key="2">
    <citation type="submission" date="2025-08" db="UniProtKB">
        <authorList>
            <consortium name="Ensembl"/>
        </authorList>
    </citation>
    <scope>IDENTIFICATION</scope>
    <source>
        <strain evidence="14">Thorbecke</strain>
    </source>
</reference>
<dbReference type="AlphaFoldDB" id="A0A5F9C1P5"/>
<feature type="domain" description="C2H2-type" evidence="13">
    <location>
        <begin position="531"/>
        <end position="558"/>
    </location>
</feature>